<sequence>MIRLPRIVRVVLSLLLAAAGLAAAAPASAQEGYYRRSYDDGRAYERVYREPRYGRRVYEDEDDRAFRQRMRAYQREQAYRREAAQRRGYDPRRRAEPDRPNFIQRLFGRRTQPDPGAWSARTDPGAVEVRPRPNRVRRKPAAPAPVEAAPTPAPEIAQPAAPAVAPTTFVAVIGDSIADGLATGLGDAFADAPELGVKRYVKANAGLVRTDYHDFVAAAREAVSAGPLAYAVIDVGVNDRQPFLDARDLAPLSPGWKRLYVARIDALLAPFREKNVPVYWVGLAPSESVRASSDHIALNALARERVEAAGGTYVDVWEGFVDENGDYAAVGPQLDGRTGRLRLDDGVHFSKAGARKLAHYVEQELRKTFKPKAPAEALAAAPADGGLGAPPEAARPKPLAGPLVVLTAGPRASEGGALLDAAQKGDRPASERREAPEAAPGRIDDHRWPPTP</sequence>
<dbReference type="GO" id="GO:0016788">
    <property type="term" value="F:hydrolase activity, acting on ester bonds"/>
    <property type="evidence" value="ECO:0007669"/>
    <property type="project" value="UniProtKB-ARBA"/>
</dbReference>
<name>A0A9W6JEH1_9HYPH</name>
<feature type="region of interest" description="Disordered" evidence="1">
    <location>
        <begin position="109"/>
        <end position="152"/>
    </location>
</feature>
<feature type="compositionally biased region" description="Low complexity" evidence="1">
    <location>
        <begin position="376"/>
        <end position="392"/>
    </location>
</feature>
<feature type="compositionally biased region" description="Basic and acidic residues" evidence="1">
    <location>
        <begin position="423"/>
        <end position="452"/>
    </location>
</feature>
<evidence type="ECO:0008006" key="5">
    <source>
        <dbReference type="Google" id="ProtNLM"/>
    </source>
</evidence>
<dbReference type="Gene3D" id="3.40.50.1110">
    <property type="entry name" value="SGNH hydrolase"/>
    <property type="match status" value="1"/>
</dbReference>
<feature type="region of interest" description="Disordered" evidence="1">
    <location>
        <begin position="376"/>
        <end position="398"/>
    </location>
</feature>
<evidence type="ECO:0000313" key="4">
    <source>
        <dbReference type="Proteomes" id="UP001143364"/>
    </source>
</evidence>
<dbReference type="AlphaFoldDB" id="A0A9W6JEH1"/>
<evidence type="ECO:0000256" key="1">
    <source>
        <dbReference type="SAM" id="MobiDB-lite"/>
    </source>
</evidence>
<dbReference type="SUPFAM" id="SSF52266">
    <property type="entry name" value="SGNH hydrolase"/>
    <property type="match status" value="1"/>
</dbReference>
<evidence type="ECO:0000256" key="2">
    <source>
        <dbReference type="SAM" id="SignalP"/>
    </source>
</evidence>
<protein>
    <recommendedName>
        <fullName evidence="5">SGNH hydrolase-type esterase domain-containing protein</fullName>
    </recommendedName>
</protein>
<dbReference type="RefSeq" id="WP_271202791.1">
    <property type="nucleotide sequence ID" value="NZ_BSFK01000002.1"/>
</dbReference>
<proteinExistence type="predicted"/>
<dbReference type="Pfam" id="PF04311">
    <property type="entry name" value="DUF459"/>
    <property type="match status" value="1"/>
</dbReference>
<dbReference type="Proteomes" id="UP001143364">
    <property type="component" value="Unassembled WGS sequence"/>
</dbReference>
<keyword evidence="2" id="KW-0732">Signal</keyword>
<dbReference type="InterPro" id="IPR036514">
    <property type="entry name" value="SGNH_hydro_sf"/>
</dbReference>
<feature type="region of interest" description="Disordered" evidence="1">
    <location>
        <begin position="412"/>
        <end position="452"/>
    </location>
</feature>
<dbReference type="InterPro" id="IPR007407">
    <property type="entry name" value="DUF459"/>
</dbReference>
<keyword evidence="4" id="KW-1185">Reference proteome</keyword>
<gene>
    <name evidence="3" type="ORF">GCM10008171_00600</name>
</gene>
<feature type="chain" id="PRO_5040924499" description="SGNH hydrolase-type esterase domain-containing protein" evidence="2">
    <location>
        <begin position="30"/>
        <end position="452"/>
    </location>
</feature>
<feature type="signal peptide" evidence="2">
    <location>
        <begin position="1"/>
        <end position="29"/>
    </location>
</feature>
<evidence type="ECO:0000313" key="3">
    <source>
        <dbReference type="EMBL" id="GLK74808.1"/>
    </source>
</evidence>
<reference evidence="3" key="2">
    <citation type="submission" date="2023-01" db="EMBL/GenBank/DDBJ databases">
        <authorList>
            <person name="Sun Q."/>
            <person name="Evtushenko L."/>
        </authorList>
    </citation>
    <scope>NUCLEOTIDE SEQUENCE</scope>
    <source>
        <strain evidence="3">VKM B-2555</strain>
    </source>
</reference>
<reference evidence="3" key="1">
    <citation type="journal article" date="2014" name="Int. J. Syst. Evol. Microbiol.">
        <title>Complete genome sequence of Corynebacterium casei LMG S-19264T (=DSM 44701T), isolated from a smear-ripened cheese.</title>
        <authorList>
            <consortium name="US DOE Joint Genome Institute (JGI-PGF)"/>
            <person name="Walter F."/>
            <person name="Albersmeier A."/>
            <person name="Kalinowski J."/>
            <person name="Ruckert C."/>
        </authorList>
    </citation>
    <scope>NUCLEOTIDE SEQUENCE</scope>
    <source>
        <strain evidence="3">VKM B-2555</strain>
    </source>
</reference>
<organism evidence="3 4">
    <name type="scientific">Methylopila jiangsuensis</name>
    <dbReference type="NCBI Taxonomy" id="586230"/>
    <lineage>
        <taxon>Bacteria</taxon>
        <taxon>Pseudomonadati</taxon>
        <taxon>Pseudomonadota</taxon>
        <taxon>Alphaproteobacteria</taxon>
        <taxon>Hyphomicrobiales</taxon>
        <taxon>Methylopilaceae</taxon>
        <taxon>Methylopila</taxon>
    </lineage>
</organism>
<accession>A0A9W6JEH1</accession>
<comment type="caution">
    <text evidence="3">The sequence shown here is derived from an EMBL/GenBank/DDBJ whole genome shotgun (WGS) entry which is preliminary data.</text>
</comment>
<dbReference type="EMBL" id="BSFK01000002">
    <property type="protein sequence ID" value="GLK74808.1"/>
    <property type="molecule type" value="Genomic_DNA"/>
</dbReference>